<feature type="domain" description="DUF4190" evidence="3">
    <location>
        <begin position="52"/>
        <end position="120"/>
    </location>
</feature>
<dbReference type="InterPro" id="IPR025241">
    <property type="entry name" value="DUF4190"/>
</dbReference>
<keyword evidence="2" id="KW-1133">Transmembrane helix</keyword>
<sequence>MSGYQQNPYSGPQPPPAPQGHGYPVAPPLQPYGQPGGHPGYAMPMQPRNGLGTAGMVCGIIGAVCGLTFVLWFFAFVLGVLAIVFGGVGRSRVTNGEADNRGAATAGIVLGITALVLPLLWFALATTLLRDLGPLSS</sequence>
<evidence type="ECO:0000313" key="4">
    <source>
        <dbReference type="EMBL" id="MBB4890273.1"/>
    </source>
</evidence>
<feature type="transmembrane region" description="Helical" evidence="2">
    <location>
        <begin position="53"/>
        <end position="86"/>
    </location>
</feature>
<reference evidence="4 5" key="1">
    <citation type="submission" date="2020-08" db="EMBL/GenBank/DDBJ databases">
        <title>Genomic Encyclopedia of Type Strains, Phase III (KMG-III): the genomes of soil and plant-associated and newly described type strains.</title>
        <authorList>
            <person name="Whitman W."/>
        </authorList>
    </citation>
    <scope>NUCLEOTIDE SEQUENCE [LARGE SCALE GENOMIC DNA]</scope>
    <source>
        <strain evidence="4 5">CECT 3265</strain>
    </source>
</reference>
<evidence type="ECO:0000259" key="3">
    <source>
        <dbReference type="Pfam" id="PF13828"/>
    </source>
</evidence>
<evidence type="ECO:0000313" key="5">
    <source>
        <dbReference type="Proteomes" id="UP000556436"/>
    </source>
</evidence>
<feature type="transmembrane region" description="Helical" evidence="2">
    <location>
        <begin position="106"/>
        <end position="129"/>
    </location>
</feature>
<evidence type="ECO:0000256" key="1">
    <source>
        <dbReference type="SAM" id="MobiDB-lite"/>
    </source>
</evidence>
<feature type="region of interest" description="Disordered" evidence="1">
    <location>
        <begin position="1"/>
        <end position="29"/>
    </location>
</feature>
<keyword evidence="2" id="KW-0472">Membrane</keyword>
<dbReference type="RefSeq" id="WP_184739365.1">
    <property type="nucleotide sequence ID" value="NZ_BMRW01000016.1"/>
</dbReference>
<dbReference type="Pfam" id="PF13828">
    <property type="entry name" value="DUF4190"/>
    <property type="match status" value="1"/>
</dbReference>
<keyword evidence="2" id="KW-0812">Transmembrane</keyword>
<protein>
    <recommendedName>
        <fullName evidence="3">DUF4190 domain-containing protein</fullName>
    </recommendedName>
</protein>
<accession>A0A7W7LHC1</accession>
<organism evidence="4 5">
    <name type="scientific">Streptomyces netropsis</name>
    <name type="common">Streptoverticillium netropsis</name>
    <dbReference type="NCBI Taxonomy" id="55404"/>
    <lineage>
        <taxon>Bacteria</taxon>
        <taxon>Bacillati</taxon>
        <taxon>Actinomycetota</taxon>
        <taxon>Actinomycetes</taxon>
        <taxon>Kitasatosporales</taxon>
        <taxon>Streptomycetaceae</taxon>
        <taxon>Streptomyces</taxon>
    </lineage>
</organism>
<proteinExistence type="predicted"/>
<dbReference type="Proteomes" id="UP000556436">
    <property type="component" value="Unassembled WGS sequence"/>
</dbReference>
<name>A0A7W7LHC1_STRNE</name>
<evidence type="ECO:0000256" key="2">
    <source>
        <dbReference type="SAM" id="Phobius"/>
    </source>
</evidence>
<keyword evidence="5" id="KW-1185">Reference proteome</keyword>
<comment type="caution">
    <text evidence="4">The sequence shown here is derived from an EMBL/GenBank/DDBJ whole genome shotgun (WGS) entry which is preliminary data.</text>
</comment>
<feature type="compositionally biased region" description="Low complexity" evidence="1">
    <location>
        <begin position="1"/>
        <end position="10"/>
    </location>
</feature>
<gene>
    <name evidence="4" type="ORF">FHS38_006353</name>
</gene>
<dbReference type="AlphaFoldDB" id="A0A7W7LHC1"/>
<dbReference type="EMBL" id="JACHJG010000018">
    <property type="protein sequence ID" value="MBB4890273.1"/>
    <property type="molecule type" value="Genomic_DNA"/>
</dbReference>